<evidence type="ECO:0000256" key="3">
    <source>
        <dbReference type="ARBA" id="ARBA00017473"/>
    </source>
</evidence>
<comment type="caution">
    <text evidence="12">The sequence shown here is derived from an EMBL/GenBank/DDBJ whole genome shotgun (WGS) entry which is preliminary data.</text>
</comment>
<dbReference type="GO" id="GO:0019288">
    <property type="term" value="P:isopentenyl diphosphate biosynthetic process, methylerythritol 4-phosphate pathway"/>
    <property type="evidence" value="ECO:0007669"/>
    <property type="project" value="UniProtKB-UniRule"/>
</dbReference>
<feature type="binding site" evidence="9">
    <location>
        <begin position="89"/>
        <end position="99"/>
    </location>
    <ligand>
        <name>ATP</name>
        <dbReference type="ChEBI" id="CHEBI:30616"/>
    </ligand>
</feature>
<dbReference type="InterPro" id="IPR036554">
    <property type="entry name" value="GHMP_kinase_C_sf"/>
</dbReference>
<dbReference type="InterPro" id="IPR020568">
    <property type="entry name" value="Ribosomal_Su5_D2-typ_SF"/>
</dbReference>
<name>A0A4U0NGF8_9SPHI</name>
<evidence type="ECO:0000256" key="7">
    <source>
        <dbReference type="ARBA" id="ARBA00022840"/>
    </source>
</evidence>
<feature type="domain" description="GHMP kinase C-terminal" evidence="11">
    <location>
        <begin position="206"/>
        <end position="251"/>
    </location>
</feature>
<evidence type="ECO:0000259" key="11">
    <source>
        <dbReference type="Pfam" id="PF08544"/>
    </source>
</evidence>
<accession>A0A4U0NGF8</accession>
<evidence type="ECO:0000313" key="13">
    <source>
        <dbReference type="Proteomes" id="UP000306808"/>
    </source>
</evidence>
<dbReference type="SUPFAM" id="SSF54211">
    <property type="entry name" value="Ribosomal protein S5 domain 2-like"/>
    <property type="match status" value="1"/>
</dbReference>
<protein>
    <recommendedName>
        <fullName evidence="3 9">4-diphosphocytidyl-2-C-methyl-D-erythritol kinase</fullName>
        <shortName evidence="9">CMK</shortName>
        <ecNumber evidence="2 9">2.7.1.148</ecNumber>
    </recommendedName>
    <alternativeName>
        <fullName evidence="8 9">4-(cytidine-5'-diphospho)-2-C-methyl-D-erythritol kinase</fullName>
    </alternativeName>
</protein>
<keyword evidence="5 9" id="KW-0547">Nucleotide-binding</keyword>
<evidence type="ECO:0000256" key="8">
    <source>
        <dbReference type="ARBA" id="ARBA00032554"/>
    </source>
</evidence>
<evidence type="ECO:0000256" key="6">
    <source>
        <dbReference type="ARBA" id="ARBA00022777"/>
    </source>
</evidence>
<organism evidence="12 13">
    <name type="scientific">Sphingobacterium olei</name>
    <dbReference type="NCBI Taxonomy" id="2571155"/>
    <lineage>
        <taxon>Bacteria</taxon>
        <taxon>Pseudomonadati</taxon>
        <taxon>Bacteroidota</taxon>
        <taxon>Sphingobacteriia</taxon>
        <taxon>Sphingobacteriales</taxon>
        <taxon>Sphingobacteriaceae</taxon>
        <taxon>Sphingobacterium</taxon>
    </lineage>
</organism>
<comment type="catalytic activity">
    <reaction evidence="9">
        <text>4-CDP-2-C-methyl-D-erythritol + ATP = 4-CDP-2-C-methyl-D-erythritol 2-phosphate + ADP + H(+)</text>
        <dbReference type="Rhea" id="RHEA:18437"/>
        <dbReference type="ChEBI" id="CHEBI:15378"/>
        <dbReference type="ChEBI" id="CHEBI:30616"/>
        <dbReference type="ChEBI" id="CHEBI:57823"/>
        <dbReference type="ChEBI" id="CHEBI:57919"/>
        <dbReference type="ChEBI" id="CHEBI:456216"/>
        <dbReference type="EC" id="2.7.1.148"/>
    </reaction>
</comment>
<gene>
    <name evidence="9" type="primary">ispE</name>
    <name evidence="12" type="ORF">FAZ15_17845</name>
</gene>
<dbReference type="Gene3D" id="3.30.70.890">
    <property type="entry name" value="GHMP kinase, C-terminal domain"/>
    <property type="match status" value="1"/>
</dbReference>
<dbReference type="OrthoDB" id="9809438at2"/>
<evidence type="ECO:0000256" key="2">
    <source>
        <dbReference type="ARBA" id="ARBA00012052"/>
    </source>
</evidence>
<feature type="active site" evidence="9">
    <location>
        <position position="131"/>
    </location>
</feature>
<evidence type="ECO:0000256" key="4">
    <source>
        <dbReference type="ARBA" id="ARBA00022679"/>
    </source>
</evidence>
<dbReference type="GO" id="GO:0016114">
    <property type="term" value="P:terpenoid biosynthetic process"/>
    <property type="evidence" value="ECO:0007669"/>
    <property type="project" value="UniProtKB-UniRule"/>
</dbReference>
<dbReference type="InterPro" id="IPR004424">
    <property type="entry name" value="IspE"/>
</dbReference>
<dbReference type="GO" id="GO:0050515">
    <property type="term" value="F:4-(cytidine 5'-diphospho)-2-C-methyl-D-erythritol kinase activity"/>
    <property type="evidence" value="ECO:0007669"/>
    <property type="project" value="UniProtKB-UniRule"/>
</dbReference>
<dbReference type="UniPathway" id="UPA00056">
    <property type="reaction ID" value="UER00094"/>
</dbReference>
<keyword evidence="6 9" id="KW-0418">Kinase</keyword>
<dbReference type="Proteomes" id="UP000306808">
    <property type="component" value="Unassembled WGS sequence"/>
</dbReference>
<dbReference type="InterPro" id="IPR006204">
    <property type="entry name" value="GHMP_kinase_N_dom"/>
</dbReference>
<dbReference type="Gene3D" id="3.30.230.10">
    <property type="match status" value="1"/>
</dbReference>
<dbReference type="Pfam" id="PF00288">
    <property type="entry name" value="GHMP_kinases_N"/>
    <property type="match status" value="1"/>
</dbReference>
<keyword evidence="9" id="KW-0414">Isoprene biosynthesis</keyword>
<dbReference type="GO" id="GO:0005524">
    <property type="term" value="F:ATP binding"/>
    <property type="evidence" value="ECO:0007669"/>
    <property type="project" value="UniProtKB-UniRule"/>
</dbReference>
<comment type="pathway">
    <text evidence="9">Isoprenoid biosynthesis; isopentenyl diphosphate biosynthesis via DXP pathway; isopentenyl diphosphate from 1-deoxy-D-xylulose 5-phosphate: step 3/6.</text>
</comment>
<feature type="domain" description="GHMP kinase N-terminal" evidence="10">
    <location>
        <begin position="62"/>
        <end position="136"/>
    </location>
</feature>
<dbReference type="HAMAP" id="MF_00061">
    <property type="entry name" value="IspE"/>
    <property type="match status" value="1"/>
</dbReference>
<keyword evidence="13" id="KW-1185">Reference proteome</keyword>
<dbReference type="Pfam" id="PF08544">
    <property type="entry name" value="GHMP_kinases_C"/>
    <property type="match status" value="1"/>
</dbReference>
<dbReference type="InterPro" id="IPR014721">
    <property type="entry name" value="Ribsml_uS5_D2-typ_fold_subgr"/>
</dbReference>
<evidence type="ECO:0000256" key="5">
    <source>
        <dbReference type="ARBA" id="ARBA00022741"/>
    </source>
</evidence>
<dbReference type="PANTHER" id="PTHR43527">
    <property type="entry name" value="4-DIPHOSPHOCYTIDYL-2-C-METHYL-D-ERYTHRITOL KINASE, CHLOROPLASTIC"/>
    <property type="match status" value="1"/>
</dbReference>
<dbReference type="EC" id="2.7.1.148" evidence="2 9"/>
<dbReference type="InterPro" id="IPR013750">
    <property type="entry name" value="GHMP_kinase_C_dom"/>
</dbReference>
<dbReference type="NCBIfam" id="TIGR00154">
    <property type="entry name" value="ispE"/>
    <property type="match status" value="1"/>
</dbReference>
<comment type="similarity">
    <text evidence="1 9">Belongs to the GHMP kinase family. IspE subfamily.</text>
</comment>
<reference evidence="12 13" key="1">
    <citation type="submission" date="2019-04" db="EMBL/GenBank/DDBJ databases">
        <title>Sphingobacterium olei sp. nov., isolated from oil-contaminated soil.</title>
        <authorList>
            <person name="Liu B."/>
        </authorList>
    </citation>
    <scope>NUCLEOTIDE SEQUENCE [LARGE SCALE GENOMIC DNA]</scope>
    <source>
        <strain evidence="12 13">HAL-9</strain>
    </source>
</reference>
<dbReference type="SUPFAM" id="SSF55060">
    <property type="entry name" value="GHMP Kinase, C-terminal domain"/>
    <property type="match status" value="1"/>
</dbReference>
<evidence type="ECO:0000256" key="9">
    <source>
        <dbReference type="HAMAP-Rule" id="MF_00061"/>
    </source>
</evidence>
<proteinExistence type="inferred from homology"/>
<dbReference type="RefSeq" id="WP_136902676.1">
    <property type="nucleotide sequence ID" value="NZ_SUME01000008.1"/>
</dbReference>
<dbReference type="PANTHER" id="PTHR43527:SF2">
    <property type="entry name" value="4-DIPHOSPHOCYTIDYL-2-C-METHYL-D-ERYTHRITOL KINASE, CHLOROPLASTIC"/>
    <property type="match status" value="1"/>
</dbReference>
<dbReference type="EMBL" id="SUME01000008">
    <property type="protein sequence ID" value="TJZ53219.1"/>
    <property type="molecule type" value="Genomic_DNA"/>
</dbReference>
<keyword evidence="4 9" id="KW-0808">Transferase</keyword>
<feature type="active site" evidence="9">
    <location>
        <position position="8"/>
    </location>
</feature>
<keyword evidence="7 9" id="KW-0067">ATP-binding</keyword>
<dbReference type="PIRSF" id="PIRSF010376">
    <property type="entry name" value="IspE"/>
    <property type="match status" value="1"/>
</dbReference>
<sequence length="269" mass="29904">MLSFANAKINLGLLVTEKRDDGYHNIETVFYPIKLYDVVEITASDSFSFRSDGLFIPQGGANLCEKAWQLLSADFELNPVRIHLLKNIPIGAGLGGGSSDAAHVLILLNQLNGLNLTTAQLEDYAAKLGADCPFFIENTPAFASGTGTTFAPIALDLSKYRIIIIKPDIHISTAEAYQHITPQIPTIDIQRVIRLPIQEWKYHLTNDFELGLFREYPLIEKIKHKLYEKGALYASMSGSGSAVFGIFEHEEIDLTDLQEIGNIYYPVEL</sequence>
<evidence type="ECO:0000313" key="12">
    <source>
        <dbReference type="EMBL" id="TJZ53219.1"/>
    </source>
</evidence>
<comment type="function">
    <text evidence="9">Catalyzes the phosphorylation of the position 2 hydroxy group of 4-diphosphocytidyl-2C-methyl-D-erythritol.</text>
</comment>
<evidence type="ECO:0000259" key="10">
    <source>
        <dbReference type="Pfam" id="PF00288"/>
    </source>
</evidence>
<evidence type="ECO:0000256" key="1">
    <source>
        <dbReference type="ARBA" id="ARBA00009684"/>
    </source>
</evidence>
<dbReference type="AlphaFoldDB" id="A0A4U0NGF8"/>